<dbReference type="AlphaFoldDB" id="A0AAV1WQI3"/>
<gene>
    <name evidence="1" type="ORF">LLUT_LOCUS12582</name>
</gene>
<protein>
    <submittedName>
        <fullName evidence="1">Uncharacterized protein</fullName>
    </submittedName>
</protein>
<dbReference type="PANTHER" id="PTHR33052">
    <property type="entry name" value="DUF4228 DOMAIN PROTEIN-RELATED"/>
    <property type="match status" value="1"/>
</dbReference>
<proteinExistence type="predicted"/>
<dbReference type="Proteomes" id="UP001497480">
    <property type="component" value="Unassembled WGS sequence"/>
</dbReference>
<evidence type="ECO:0000313" key="1">
    <source>
        <dbReference type="EMBL" id="CAL0311522.1"/>
    </source>
</evidence>
<comment type="caution">
    <text evidence="1">The sequence shown here is derived from an EMBL/GenBank/DDBJ whole genome shotgun (WGS) entry which is preliminary data.</text>
</comment>
<name>A0AAV1WQI3_LUPLU</name>
<sequence>MGACVSFYLSPTTTTTTTTPNAKARAAESFRRPATIMVIDMKGEIREFMHPIPASHVVSDKLSCFVCNSESLFIGTCIPRVPDEEQLQPGKIYFLVPLSQSHSPLSLTLLCDLVVKASSALANRTITNSLQTSSL</sequence>
<dbReference type="InterPro" id="IPR025322">
    <property type="entry name" value="PADRE_dom"/>
</dbReference>
<keyword evidence="2" id="KW-1185">Reference proteome</keyword>
<organism evidence="1 2">
    <name type="scientific">Lupinus luteus</name>
    <name type="common">European yellow lupine</name>
    <dbReference type="NCBI Taxonomy" id="3873"/>
    <lineage>
        <taxon>Eukaryota</taxon>
        <taxon>Viridiplantae</taxon>
        <taxon>Streptophyta</taxon>
        <taxon>Embryophyta</taxon>
        <taxon>Tracheophyta</taxon>
        <taxon>Spermatophyta</taxon>
        <taxon>Magnoliopsida</taxon>
        <taxon>eudicotyledons</taxon>
        <taxon>Gunneridae</taxon>
        <taxon>Pentapetalae</taxon>
        <taxon>rosids</taxon>
        <taxon>fabids</taxon>
        <taxon>Fabales</taxon>
        <taxon>Fabaceae</taxon>
        <taxon>Papilionoideae</taxon>
        <taxon>50 kb inversion clade</taxon>
        <taxon>genistoids sensu lato</taxon>
        <taxon>core genistoids</taxon>
        <taxon>Genisteae</taxon>
        <taxon>Lupinus</taxon>
    </lineage>
</organism>
<evidence type="ECO:0000313" key="2">
    <source>
        <dbReference type="Proteomes" id="UP001497480"/>
    </source>
</evidence>
<accession>A0AAV1WQI3</accession>
<dbReference type="EMBL" id="CAXHTB010000009">
    <property type="protein sequence ID" value="CAL0311522.1"/>
    <property type="molecule type" value="Genomic_DNA"/>
</dbReference>
<reference evidence="1 2" key="1">
    <citation type="submission" date="2024-03" db="EMBL/GenBank/DDBJ databases">
        <authorList>
            <person name="Martinez-Hernandez J."/>
        </authorList>
    </citation>
    <scope>NUCLEOTIDE SEQUENCE [LARGE SCALE GENOMIC DNA]</scope>
</reference>
<dbReference type="Pfam" id="PF14009">
    <property type="entry name" value="PADRE"/>
    <property type="match status" value="1"/>
</dbReference>